<comment type="caution">
    <text evidence="4">The sequence shown here is derived from an EMBL/GenBank/DDBJ whole genome shotgun (WGS) entry which is preliminary data.</text>
</comment>
<feature type="compositionally biased region" description="Polar residues" evidence="1">
    <location>
        <begin position="189"/>
        <end position="209"/>
    </location>
</feature>
<feature type="compositionally biased region" description="Low complexity" evidence="1">
    <location>
        <begin position="159"/>
        <end position="188"/>
    </location>
</feature>
<feature type="compositionally biased region" description="Low complexity" evidence="1">
    <location>
        <begin position="30"/>
        <end position="39"/>
    </location>
</feature>
<feature type="region of interest" description="Disordered" evidence="1">
    <location>
        <begin position="159"/>
        <end position="239"/>
    </location>
</feature>
<evidence type="ECO:0000256" key="2">
    <source>
        <dbReference type="SAM" id="Phobius"/>
    </source>
</evidence>
<protein>
    <submittedName>
        <fullName evidence="4">Uncharacterized protein</fullName>
    </submittedName>
</protein>
<feature type="transmembrane region" description="Helical" evidence="2">
    <location>
        <begin position="497"/>
        <end position="518"/>
    </location>
</feature>
<accession>A0ABP4ZUH3</accession>
<keyword evidence="2" id="KW-0812">Transmembrane</keyword>
<name>A0ABP4ZUH3_9MICO</name>
<gene>
    <name evidence="4" type="ORF">GCM10009751_24060</name>
</gene>
<sequence length="537" mass="52830">MKQAKMTLKSTAKKHVNRVVATIALATAAGAATAPAFAADPDSERGADGYGRDLGADGHRALFGGTGHGVQVNDDGTVTVRADVADGSGDHGDGVPAGGGDQVSDAALGGLVSEIVEGAAAAAEAGVVGDDATDDAGAPADDVLSGVVEETVEVVDETAGAVGETAEQVTEAAAEVAEPAAEVLPETESAGSRPQEAQQGAGNSGNSGKQAGPDAGQGKGEKNEGSQQESGGDSDEDVPRLERGLEKDAEYWAPLDIDYGLSGDSEDLPPAVPADEDAASGDLLAFEATAKALGYDVDGERTDYQPRHKAADLGDEPQALDVGQVVADAGRVLSDALADIEVTVSTDDGRIEADAEVGGATVHVGAGQDGLAAEAGVPGVADATVDANDRGVGVSAGVAETAGADVRAGVPAGDVAERTGDAAQLPTAAPAGEETVAGGGARENMLLADRGAEYDTGAEYLSHTPSALDEVGEAADAATEQATIDAPLRMATTGSEAAALTGAAGALVVGGAAALVMANRTGRREAAFALSKTRPAL</sequence>
<feature type="compositionally biased region" description="Basic and acidic residues" evidence="1">
    <location>
        <begin position="42"/>
        <end position="53"/>
    </location>
</feature>
<evidence type="ECO:0000313" key="5">
    <source>
        <dbReference type="Proteomes" id="UP001501094"/>
    </source>
</evidence>
<keyword evidence="2" id="KW-0472">Membrane</keyword>
<evidence type="ECO:0000256" key="1">
    <source>
        <dbReference type="SAM" id="MobiDB-lite"/>
    </source>
</evidence>
<keyword evidence="2" id="KW-1133">Transmembrane helix</keyword>
<reference evidence="5" key="1">
    <citation type="journal article" date="2019" name="Int. J. Syst. Evol. Microbiol.">
        <title>The Global Catalogue of Microorganisms (GCM) 10K type strain sequencing project: providing services to taxonomists for standard genome sequencing and annotation.</title>
        <authorList>
            <consortium name="The Broad Institute Genomics Platform"/>
            <consortium name="The Broad Institute Genome Sequencing Center for Infectious Disease"/>
            <person name="Wu L."/>
            <person name="Ma J."/>
        </authorList>
    </citation>
    <scope>NUCLEOTIDE SEQUENCE [LARGE SCALE GENOMIC DNA]</scope>
    <source>
        <strain evidence="5">JCM 14326</strain>
    </source>
</reference>
<feature type="region of interest" description="Disordered" evidence="1">
    <location>
        <begin position="30"/>
        <end position="53"/>
    </location>
</feature>
<feature type="chain" id="PRO_5046495785" evidence="3">
    <location>
        <begin position="39"/>
        <end position="537"/>
    </location>
</feature>
<proteinExistence type="predicted"/>
<keyword evidence="5" id="KW-1185">Reference proteome</keyword>
<dbReference type="Proteomes" id="UP001501094">
    <property type="component" value="Unassembled WGS sequence"/>
</dbReference>
<evidence type="ECO:0000313" key="4">
    <source>
        <dbReference type="EMBL" id="GAA1865111.1"/>
    </source>
</evidence>
<keyword evidence="3" id="KW-0732">Signal</keyword>
<dbReference type="EMBL" id="BAAANL010000004">
    <property type="protein sequence ID" value="GAA1865111.1"/>
    <property type="molecule type" value="Genomic_DNA"/>
</dbReference>
<feature type="signal peptide" evidence="3">
    <location>
        <begin position="1"/>
        <end position="38"/>
    </location>
</feature>
<organism evidence="4 5">
    <name type="scientific">Myceligenerans crystallogenes</name>
    <dbReference type="NCBI Taxonomy" id="316335"/>
    <lineage>
        <taxon>Bacteria</taxon>
        <taxon>Bacillati</taxon>
        <taxon>Actinomycetota</taxon>
        <taxon>Actinomycetes</taxon>
        <taxon>Micrococcales</taxon>
        <taxon>Promicromonosporaceae</taxon>
        <taxon>Myceligenerans</taxon>
    </lineage>
</organism>
<evidence type="ECO:0000256" key="3">
    <source>
        <dbReference type="SAM" id="SignalP"/>
    </source>
</evidence>